<accession>D3BSV4</accession>
<dbReference type="RefSeq" id="XP_020427703.1">
    <property type="nucleotide sequence ID" value="XM_020581833.1"/>
</dbReference>
<evidence type="ECO:0000313" key="1">
    <source>
        <dbReference type="EMBL" id="EFA75569.1"/>
    </source>
</evidence>
<dbReference type="Pfam" id="PF13637">
    <property type="entry name" value="Ank_4"/>
    <property type="match status" value="1"/>
</dbReference>
<dbReference type="FunCoup" id="D3BSV4">
    <property type="interactions" value="23"/>
</dbReference>
<dbReference type="InterPro" id="IPR052050">
    <property type="entry name" value="SecEffector_AnkRepeat"/>
</dbReference>
<comment type="caution">
    <text evidence="1">The sequence shown here is derived from an EMBL/GenBank/DDBJ whole genome shotgun (WGS) entry which is preliminary data.</text>
</comment>
<dbReference type="EMBL" id="ADBJ01000054">
    <property type="protein sequence ID" value="EFA75569.1"/>
    <property type="molecule type" value="Genomic_DNA"/>
</dbReference>
<evidence type="ECO:0008006" key="3">
    <source>
        <dbReference type="Google" id="ProtNLM"/>
    </source>
</evidence>
<dbReference type="AlphaFoldDB" id="D3BSV4"/>
<dbReference type="InterPro" id="IPR036770">
    <property type="entry name" value="Ankyrin_rpt-contain_sf"/>
</dbReference>
<dbReference type="InterPro" id="IPR002110">
    <property type="entry name" value="Ankyrin_rpt"/>
</dbReference>
<gene>
    <name evidence="1" type="ORF">PPL_11074</name>
</gene>
<evidence type="ECO:0000313" key="2">
    <source>
        <dbReference type="Proteomes" id="UP000001396"/>
    </source>
</evidence>
<dbReference type="SUPFAM" id="SSF48403">
    <property type="entry name" value="Ankyrin repeat"/>
    <property type="match status" value="1"/>
</dbReference>
<organism evidence="1 2">
    <name type="scientific">Heterostelium pallidum (strain ATCC 26659 / Pp 5 / PN500)</name>
    <name type="common">Cellular slime mold</name>
    <name type="synonym">Polysphondylium pallidum</name>
    <dbReference type="NCBI Taxonomy" id="670386"/>
    <lineage>
        <taxon>Eukaryota</taxon>
        <taxon>Amoebozoa</taxon>
        <taxon>Evosea</taxon>
        <taxon>Eumycetozoa</taxon>
        <taxon>Dictyostelia</taxon>
        <taxon>Acytosteliales</taxon>
        <taxon>Acytosteliaceae</taxon>
        <taxon>Heterostelium</taxon>
    </lineage>
</organism>
<protein>
    <recommendedName>
        <fullName evidence="3">Ankyrin repeat protein</fullName>
    </recommendedName>
</protein>
<dbReference type="SMART" id="SM00248">
    <property type="entry name" value="ANK"/>
    <property type="match status" value="3"/>
</dbReference>
<sequence>MDKTLFIFIFNNSILRKEIFKKVRYINRDILKYNSYKWNVIKNKPSYLAAYDYFDLLKERYKKMTSKMTWYERIVGSADLDSFISSVLLVLIKYGHLHTVKYFIKKQKSFNDFMVHYLVKAVCHGRFEIVKYLVSLTKPTFTHTFMLGYAPLGLNFDLLVWLVENKLARLIANGSINKYIYISMRNATVVGRLDMLQYLVNNTKTRLDTKDHLFLENAVSSGNVKMVKWLLEQGFSFRESEYYIDTAAAKSHLDLVKYLHQHKYGRSRGHLLDIAARSDNLELLQWIHENRTNEITTCDAIDKAAANADLHVVQWLYENRSEGCSTLAIDKASSVSLTVVKWLFENQSAKCTPRAMENALAARHADIMEWLFINIPEKCNRQLFTTGTLSKLIEENIENNETLIFLLEHRHQLITTEVNLKQLLEYSKFYNNSIAIIKSFK</sequence>
<reference evidence="1 2" key="1">
    <citation type="journal article" date="2011" name="Genome Res.">
        <title>Phylogeny-wide analysis of social amoeba genomes highlights ancient origins for complex intercellular communication.</title>
        <authorList>
            <person name="Heidel A.J."/>
            <person name="Lawal H.M."/>
            <person name="Felder M."/>
            <person name="Schilde C."/>
            <person name="Helps N.R."/>
            <person name="Tunggal B."/>
            <person name="Rivero F."/>
            <person name="John U."/>
            <person name="Schleicher M."/>
            <person name="Eichinger L."/>
            <person name="Platzer M."/>
            <person name="Noegel A.A."/>
            <person name="Schaap P."/>
            <person name="Gloeckner G."/>
        </authorList>
    </citation>
    <scope>NUCLEOTIDE SEQUENCE [LARGE SCALE GENOMIC DNA]</scope>
    <source>
        <strain evidence="2">ATCC 26659 / Pp 5 / PN500</strain>
    </source>
</reference>
<keyword evidence="2" id="KW-1185">Reference proteome</keyword>
<dbReference type="GeneID" id="31366543"/>
<dbReference type="Gene3D" id="1.25.40.20">
    <property type="entry name" value="Ankyrin repeat-containing domain"/>
    <property type="match status" value="1"/>
</dbReference>
<dbReference type="PANTHER" id="PTHR46586:SF3">
    <property type="entry name" value="ANKYRIN REPEAT-CONTAINING PROTEIN"/>
    <property type="match status" value="1"/>
</dbReference>
<dbReference type="PANTHER" id="PTHR46586">
    <property type="entry name" value="ANKYRIN REPEAT-CONTAINING PROTEIN"/>
    <property type="match status" value="1"/>
</dbReference>
<dbReference type="InParanoid" id="D3BSV4"/>
<name>D3BSV4_HETP5</name>
<dbReference type="Proteomes" id="UP000001396">
    <property type="component" value="Unassembled WGS sequence"/>
</dbReference>
<proteinExistence type="predicted"/>